<feature type="domain" description="YgjP-like metallopeptidase" evidence="1">
    <location>
        <begin position="22"/>
        <end position="228"/>
    </location>
</feature>
<dbReference type="PANTHER" id="PTHR30399:SF1">
    <property type="entry name" value="UTP PYROPHOSPHATASE"/>
    <property type="match status" value="1"/>
</dbReference>
<dbReference type="Proteomes" id="UP001596001">
    <property type="component" value="Unassembled WGS sequence"/>
</dbReference>
<dbReference type="InterPro" id="IPR002725">
    <property type="entry name" value="YgjP-like_metallopeptidase"/>
</dbReference>
<dbReference type="InterPro" id="IPR053136">
    <property type="entry name" value="UTP_pyrophosphatase-like"/>
</dbReference>
<sequence length="232" mass="26570">MIETIALGSTTVHVVRKHIKHVYLRVGPPSGQVQISAPKHMAQDTLRAFALAKWPWIQAQQRKMEAQPRPAPHQFIDGESHVLWGQHHRLTVFECDTVPRMEGQHPQMVLYVRPGTSVQQRAALLEGWYREQVRAAVLPLLKKWEPLMGVKSSSVLVQRMKTRWGSCTPSKKSIRLNTALAEKPPQCLEYVVVHELAHLIEPSHNARFVSVMDAFMPQWRSWRAMLNHVPTP</sequence>
<protein>
    <submittedName>
        <fullName evidence="2">M48 family metallopeptidase</fullName>
    </submittedName>
</protein>
<evidence type="ECO:0000313" key="3">
    <source>
        <dbReference type="Proteomes" id="UP001596001"/>
    </source>
</evidence>
<dbReference type="Pfam" id="PF01863">
    <property type="entry name" value="YgjP-like"/>
    <property type="match status" value="1"/>
</dbReference>
<dbReference type="CDD" id="cd07344">
    <property type="entry name" value="M48_yhfN_like"/>
    <property type="match status" value="1"/>
</dbReference>
<reference evidence="3" key="1">
    <citation type="journal article" date="2019" name="Int. J. Syst. Evol. Microbiol.">
        <title>The Global Catalogue of Microorganisms (GCM) 10K type strain sequencing project: providing services to taxonomists for standard genome sequencing and annotation.</title>
        <authorList>
            <consortium name="The Broad Institute Genomics Platform"/>
            <consortium name="The Broad Institute Genome Sequencing Center for Infectious Disease"/>
            <person name="Wu L."/>
            <person name="Ma J."/>
        </authorList>
    </citation>
    <scope>NUCLEOTIDE SEQUENCE [LARGE SCALE GENOMIC DNA]</scope>
    <source>
        <strain evidence="3">CCUG 49452</strain>
    </source>
</reference>
<dbReference type="Gene3D" id="3.30.2010.10">
    <property type="entry name" value="Metalloproteases ('zincins'), catalytic domain"/>
    <property type="match status" value="1"/>
</dbReference>
<accession>A0ABV9QB47</accession>
<evidence type="ECO:0000259" key="1">
    <source>
        <dbReference type="Pfam" id="PF01863"/>
    </source>
</evidence>
<keyword evidence="3" id="KW-1185">Reference proteome</keyword>
<dbReference type="RefSeq" id="WP_382430856.1">
    <property type="nucleotide sequence ID" value="NZ_JBHSHJ010000003.1"/>
</dbReference>
<gene>
    <name evidence="2" type="ORF">ACFO6X_05475</name>
</gene>
<dbReference type="EMBL" id="JBHSHJ010000003">
    <property type="protein sequence ID" value="MFC4788434.1"/>
    <property type="molecule type" value="Genomic_DNA"/>
</dbReference>
<comment type="caution">
    <text evidence="2">The sequence shown here is derived from an EMBL/GenBank/DDBJ whole genome shotgun (WGS) entry which is preliminary data.</text>
</comment>
<proteinExistence type="predicted"/>
<organism evidence="2 3">
    <name type="scientific">Giesbergeria sinuosa</name>
    <dbReference type="NCBI Taxonomy" id="80883"/>
    <lineage>
        <taxon>Bacteria</taxon>
        <taxon>Pseudomonadati</taxon>
        <taxon>Pseudomonadota</taxon>
        <taxon>Betaproteobacteria</taxon>
        <taxon>Burkholderiales</taxon>
        <taxon>Comamonadaceae</taxon>
        <taxon>Giesbergeria</taxon>
    </lineage>
</organism>
<name>A0ABV9QB47_9BURK</name>
<dbReference type="PANTHER" id="PTHR30399">
    <property type="entry name" value="UNCHARACTERIZED PROTEIN YGJP"/>
    <property type="match status" value="1"/>
</dbReference>
<evidence type="ECO:0000313" key="2">
    <source>
        <dbReference type="EMBL" id="MFC4788434.1"/>
    </source>
</evidence>